<reference evidence="2" key="1">
    <citation type="journal article" date="2008" name="J. Bacteriol.">
        <title>Ma-LMM01 infecting toxic Microcystis aeruginosa illuminates diverse cyanophage genome strategies.</title>
        <authorList>
            <person name="Yoshida T."/>
            <person name="Nagasaki K."/>
            <person name="Takashima Y."/>
            <person name="Shirai Y."/>
            <person name="Tomaru Y."/>
            <person name="Takao Y."/>
            <person name="Sakamoto S."/>
            <person name="Hiroishi S."/>
            <person name="Ogata H."/>
        </authorList>
    </citation>
    <scope>NUCLEOTIDE SEQUENCE</scope>
</reference>
<protein>
    <submittedName>
        <fullName evidence="1">Uncharacterized protein</fullName>
    </submittedName>
</protein>
<dbReference type="RefSeq" id="YP_851116.1">
    <property type="nucleotide sequence ID" value="NC_008562.1"/>
</dbReference>
<keyword evidence="2" id="KW-1185">Reference proteome</keyword>
<dbReference type="EMBL" id="AB231700">
    <property type="protein sequence ID" value="BAF36193.1"/>
    <property type="molecule type" value="Genomic_DNA"/>
</dbReference>
<dbReference type="GeneID" id="4484357"/>
<name>A0A7L6_9CAUD</name>
<accession>A0A7L6</accession>
<dbReference type="Proteomes" id="UP000001249">
    <property type="component" value="Segment"/>
</dbReference>
<evidence type="ECO:0000313" key="2">
    <source>
        <dbReference type="Proteomes" id="UP000001249"/>
    </source>
</evidence>
<proteinExistence type="predicted"/>
<sequence length="929" mass="101336">MVNYRYRLSRLLIPGGIPDPEIGEVELFLASDRQGYINNIDLPPDPNCLEINCTPTQCVERIGIWSNQALGPLGTEGFFPAGKPFFIAGKVDDENRVTVINVGVVCPLTGTPGRSNYALYPQKQGTLELTTPLIPGLPYAEVVRVSPTAGEFLLRYYKTQGLPHAQLGIARSLANQTVDTEELAWAIIGMVGASIRPDANVIYRSSEIDATVSEYVRRACTGLLELMDPGSLPGRRGSIPRSVYSLSSAADIYGPEAEKLQALTEIHVVENCSDCIEVGPNNKRVSREVRDRSCAAVLLALCIAGYGDKVTPLAEYLVSRIDSRGRMITGWTDARPLSTSLSLDSPTASGTITAALAILAYSRIDRSYLPHAHRLIESARLYYYTSSWGTDAIDITLGALISRVLVNYADTPSQVQAGLTNVVGRAGTVSPTFLALQLELIGDVNLNTTYRTILDNDPTLECGLSLARELSSTSFLGVLDELGPVYRNYLYRIDKTMSRVRGALPTDFGLFSKTAIRSGNLGRILEALVPSISAAYNKPLVVPTAPTKVPVTISGILNWLTRLGYQEVYVTEAWREALHVVGSLPTYGNTTLGTGILGMPRPSARVGVLGRWEERINPAPGGVLVIREGNLLGTGTIDDTPAAGALVPDDEECNICCWFGICEAPEPYGCLAGQFEFCPFELLFIYCPGVLPNRPAKIIEVNQSAVYCPGILPDRPAKIIEVNQSAVYCPGQEPKKIRYRYPNENWQEIAGESYSTNLLPISGGGYPATWEVKPGDLDVDLSISTYQSFGCLGNPTIRNAIYTNLYPTVITGTIESVEFLTPLYGCGNGLYGTPSEVFIKIIYKDYNNNILIRQIDDFTATPNLAQMGIISWHADDRDFTIKFTDVTRPDDPLKYRCQFTVFDALNNVILSITNDDCPEVVVVRGIAPL</sequence>
<evidence type="ECO:0000313" key="1">
    <source>
        <dbReference type="EMBL" id="BAF36193.1"/>
    </source>
</evidence>
<organism evidence="1 2">
    <name type="scientific">Microcystis phage LMM01</name>
    <dbReference type="NCBI Taxonomy" id="2856824"/>
    <lineage>
        <taxon>Viruses</taxon>
        <taxon>Duplodnaviria</taxon>
        <taxon>Heunggongvirae</taxon>
        <taxon>Uroviricota</taxon>
        <taxon>Caudoviricetes</taxon>
        <taxon>Fukuivirus</taxon>
        <taxon>Fukuivirus LMM01</taxon>
    </lineage>
</organism>
<dbReference type="KEGG" id="vg:4484357"/>